<comment type="subunit">
    <text evidence="7">Forms oligomers.</text>
</comment>
<evidence type="ECO:0000313" key="9">
    <source>
        <dbReference type="EMBL" id="HJG37619.1"/>
    </source>
</evidence>
<name>A0A921IWL8_9ACTN</name>
<evidence type="ECO:0000256" key="6">
    <source>
        <dbReference type="ARBA" id="ARBA00023163"/>
    </source>
</evidence>
<dbReference type="CDD" id="cd16321">
    <property type="entry name" value="MraZ_C"/>
    <property type="match status" value="1"/>
</dbReference>
<evidence type="ECO:0000256" key="1">
    <source>
        <dbReference type="ARBA" id="ARBA00013860"/>
    </source>
</evidence>
<gene>
    <name evidence="7" type="primary">mraZ</name>
    <name evidence="9" type="ORF">K8V70_07160</name>
</gene>
<dbReference type="InterPro" id="IPR003444">
    <property type="entry name" value="MraZ"/>
</dbReference>
<evidence type="ECO:0000259" key="8">
    <source>
        <dbReference type="PROSITE" id="PS51740"/>
    </source>
</evidence>
<evidence type="ECO:0000256" key="4">
    <source>
        <dbReference type="ARBA" id="ARBA00023015"/>
    </source>
</evidence>
<dbReference type="RefSeq" id="WP_102372255.1">
    <property type="nucleotide sequence ID" value="NZ_CALUIL010000001.1"/>
</dbReference>
<dbReference type="PANTHER" id="PTHR34701:SF1">
    <property type="entry name" value="TRANSCRIPTIONAL REGULATOR MRAZ"/>
    <property type="match status" value="1"/>
</dbReference>
<dbReference type="SUPFAM" id="SSF89447">
    <property type="entry name" value="AbrB/MazE/MraZ-like"/>
    <property type="match status" value="1"/>
</dbReference>
<keyword evidence="5 7" id="KW-0238">DNA-binding</keyword>
<dbReference type="InterPro" id="IPR007159">
    <property type="entry name" value="SpoVT-AbrB_dom"/>
</dbReference>
<comment type="subcellular location">
    <subcellularLocation>
        <location evidence="7">Cytoplasm</location>
        <location evidence="7">Nucleoid</location>
    </subcellularLocation>
</comment>
<dbReference type="EMBL" id="DYUZ01000029">
    <property type="protein sequence ID" value="HJG37619.1"/>
    <property type="molecule type" value="Genomic_DNA"/>
</dbReference>
<sequence>MYLTGTYDRNLDAKGRLSLPPAFRKQLGDQVRVLAAPEREIDAVYVFTEDTFKDWLMSVFESKGGYCPTNEQHRMVKEALNGAATTLEIDSAARISLPESVREEAHLDREVTVVGNDDRLVIWDRATHEARKASMKSALADFFN</sequence>
<feature type="domain" description="SpoVT-AbrB" evidence="8">
    <location>
        <begin position="6"/>
        <end position="51"/>
    </location>
</feature>
<dbReference type="Pfam" id="PF02381">
    <property type="entry name" value="MraZ"/>
    <property type="match status" value="2"/>
</dbReference>
<accession>A0A921IWL8</accession>
<evidence type="ECO:0000256" key="5">
    <source>
        <dbReference type="ARBA" id="ARBA00023125"/>
    </source>
</evidence>
<dbReference type="CDD" id="cd16320">
    <property type="entry name" value="MraZ_N"/>
    <property type="match status" value="1"/>
</dbReference>
<evidence type="ECO:0000256" key="3">
    <source>
        <dbReference type="ARBA" id="ARBA00022737"/>
    </source>
</evidence>
<comment type="similarity">
    <text evidence="7">Belongs to the MraZ family.</text>
</comment>
<keyword evidence="2 7" id="KW-0963">Cytoplasm</keyword>
<organism evidence="9 10">
    <name type="scientific">Enorma phocaeensis</name>
    <dbReference type="NCBI Taxonomy" id="1871019"/>
    <lineage>
        <taxon>Bacteria</taxon>
        <taxon>Bacillati</taxon>
        <taxon>Actinomycetota</taxon>
        <taxon>Coriobacteriia</taxon>
        <taxon>Coriobacteriales</taxon>
        <taxon>Coriobacteriaceae</taxon>
        <taxon>Enorma</taxon>
    </lineage>
</organism>
<comment type="caution">
    <text evidence="9">The sequence shown here is derived from an EMBL/GenBank/DDBJ whole genome shotgun (WGS) entry which is preliminary data.</text>
</comment>
<proteinExistence type="inferred from homology"/>
<dbReference type="PROSITE" id="PS51740">
    <property type="entry name" value="SPOVT_ABRB"/>
    <property type="match status" value="2"/>
</dbReference>
<keyword evidence="4 7" id="KW-0805">Transcription regulation</keyword>
<keyword evidence="3" id="KW-0677">Repeat</keyword>
<dbReference type="InterPro" id="IPR035644">
    <property type="entry name" value="MraZ_C"/>
</dbReference>
<dbReference type="Gene3D" id="3.40.1550.20">
    <property type="entry name" value="Transcriptional regulator MraZ domain"/>
    <property type="match status" value="1"/>
</dbReference>
<evidence type="ECO:0000256" key="2">
    <source>
        <dbReference type="ARBA" id="ARBA00022490"/>
    </source>
</evidence>
<reference evidence="9" key="1">
    <citation type="journal article" date="2021" name="PeerJ">
        <title>Extensive microbial diversity within the chicken gut microbiome revealed by metagenomics and culture.</title>
        <authorList>
            <person name="Gilroy R."/>
            <person name="Ravi A."/>
            <person name="Getino M."/>
            <person name="Pursley I."/>
            <person name="Horton D.L."/>
            <person name="Alikhan N.F."/>
            <person name="Baker D."/>
            <person name="Gharbi K."/>
            <person name="Hall N."/>
            <person name="Watson M."/>
            <person name="Adriaenssens E.M."/>
            <person name="Foster-Nyarko E."/>
            <person name="Jarju S."/>
            <person name="Secka A."/>
            <person name="Antonio M."/>
            <person name="Oren A."/>
            <person name="Chaudhuri R.R."/>
            <person name="La Ragione R."/>
            <person name="Hildebrand F."/>
            <person name="Pallen M.J."/>
        </authorList>
    </citation>
    <scope>NUCLEOTIDE SEQUENCE</scope>
    <source>
        <strain evidence="9">ChiHjej13B12-9602</strain>
    </source>
</reference>
<dbReference type="GO" id="GO:0005737">
    <property type="term" value="C:cytoplasm"/>
    <property type="evidence" value="ECO:0007669"/>
    <property type="project" value="UniProtKB-UniRule"/>
</dbReference>
<dbReference type="GO" id="GO:0000976">
    <property type="term" value="F:transcription cis-regulatory region binding"/>
    <property type="evidence" value="ECO:0007669"/>
    <property type="project" value="TreeGrafter"/>
</dbReference>
<dbReference type="InterPro" id="IPR037914">
    <property type="entry name" value="SpoVT-AbrB_sf"/>
</dbReference>
<dbReference type="OrthoDB" id="9807753at2"/>
<dbReference type="PANTHER" id="PTHR34701">
    <property type="entry name" value="TRANSCRIPTIONAL REGULATOR MRAZ"/>
    <property type="match status" value="1"/>
</dbReference>
<keyword evidence="6 7" id="KW-0804">Transcription</keyword>
<evidence type="ECO:0000313" key="10">
    <source>
        <dbReference type="Proteomes" id="UP000753256"/>
    </source>
</evidence>
<dbReference type="GO" id="GO:2000143">
    <property type="term" value="P:negative regulation of DNA-templated transcription initiation"/>
    <property type="evidence" value="ECO:0007669"/>
    <property type="project" value="TreeGrafter"/>
</dbReference>
<dbReference type="InterPro" id="IPR035642">
    <property type="entry name" value="MraZ_N"/>
</dbReference>
<dbReference type="HAMAP" id="MF_01008">
    <property type="entry name" value="MraZ"/>
    <property type="match status" value="1"/>
</dbReference>
<reference evidence="9" key="2">
    <citation type="submission" date="2021-09" db="EMBL/GenBank/DDBJ databases">
        <authorList>
            <person name="Gilroy R."/>
        </authorList>
    </citation>
    <scope>NUCLEOTIDE SEQUENCE</scope>
    <source>
        <strain evidence="9">ChiHjej13B12-9602</strain>
    </source>
</reference>
<dbReference type="GO" id="GO:0009295">
    <property type="term" value="C:nucleoid"/>
    <property type="evidence" value="ECO:0007669"/>
    <property type="project" value="UniProtKB-SubCell"/>
</dbReference>
<dbReference type="InterPro" id="IPR020603">
    <property type="entry name" value="MraZ_dom"/>
</dbReference>
<dbReference type="Proteomes" id="UP000753256">
    <property type="component" value="Unassembled WGS sequence"/>
</dbReference>
<feature type="domain" description="SpoVT-AbrB" evidence="8">
    <location>
        <begin position="84"/>
        <end position="127"/>
    </location>
</feature>
<dbReference type="GO" id="GO:0003700">
    <property type="term" value="F:DNA-binding transcription factor activity"/>
    <property type="evidence" value="ECO:0007669"/>
    <property type="project" value="UniProtKB-UniRule"/>
</dbReference>
<dbReference type="AlphaFoldDB" id="A0A921IWL8"/>
<dbReference type="InterPro" id="IPR038619">
    <property type="entry name" value="MraZ_sf"/>
</dbReference>
<protein>
    <recommendedName>
        <fullName evidence="1 7">Transcriptional regulator MraZ</fullName>
    </recommendedName>
</protein>
<evidence type="ECO:0000256" key="7">
    <source>
        <dbReference type="HAMAP-Rule" id="MF_01008"/>
    </source>
</evidence>